<name>A0A5B0NZ72_PUCGR</name>
<reference evidence="2 3" key="1">
    <citation type="submission" date="2019-05" db="EMBL/GenBank/DDBJ databases">
        <title>Emergence of the Ug99 lineage of the wheat stem rust pathogen through somatic hybridization.</title>
        <authorList>
            <person name="Li F."/>
            <person name="Upadhyaya N.M."/>
            <person name="Sperschneider J."/>
            <person name="Matny O."/>
            <person name="Nguyen-Phuc H."/>
            <person name="Mago R."/>
            <person name="Raley C."/>
            <person name="Miller M.E."/>
            <person name="Silverstein K.A.T."/>
            <person name="Henningsen E."/>
            <person name="Hirsch C.D."/>
            <person name="Visser B."/>
            <person name="Pretorius Z.A."/>
            <person name="Steffenson B.J."/>
            <person name="Schwessinger B."/>
            <person name="Dodds P.N."/>
            <person name="Figueroa M."/>
        </authorList>
    </citation>
    <scope>NUCLEOTIDE SEQUENCE [LARGE SCALE GENOMIC DNA]</scope>
    <source>
        <strain evidence="2">21-0</strain>
    </source>
</reference>
<feature type="compositionally biased region" description="Low complexity" evidence="1">
    <location>
        <begin position="128"/>
        <end position="137"/>
    </location>
</feature>
<evidence type="ECO:0000313" key="2">
    <source>
        <dbReference type="EMBL" id="KAA1094607.1"/>
    </source>
</evidence>
<comment type="caution">
    <text evidence="2">The sequence shown here is derived from an EMBL/GenBank/DDBJ whole genome shotgun (WGS) entry which is preliminary data.</text>
</comment>
<gene>
    <name evidence="2" type="ORF">PGT21_026514</name>
</gene>
<protein>
    <submittedName>
        <fullName evidence="2">Uncharacterized protein</fullName>
    </submittedName>
</protein>
<dbReference type="AlphaFoldDB" id="A0A5B0NZ72"/>
<organism evidence="2 3">
    <name type="scientific">Puccinia graminis f. sp. tritici</name>
    <dbReference type="NCBI Taxonomy" id="56615"/>
    <lineage>
        <taxon>Eukaryota</taxon>
        <taxon>Fungi</taxon>
        <taxon>Dikarya</taxon>
        <taxon>Basidiomycota</taxon>
        <taxon>Pucciniomycotina</taxon>
        <taxon>Pucciniomycetes</taxon>
        <taxon>Pucciniales</taxon>
        <taxon>Pucciniaceae</taxon>
        <taxon>Puccinia</taxon>
    </lineage>
</organism>
<evidence type="ECO:0000313" key="3">
    <source>
        <dbReference type="Proteomes" id="UP000324748"/>
    </source>
</evidence>
<proteinExistence type="predicted"/>
<dbReference type="EMBL" id="VSWC01000079">
    <property type="protein sequence ID" value="KAA1094607.1"/>
    <property type="molecule type" value="Genomic_DNA"/>
</dbReference>
<accession>A0A5B0NZ72</accession>
<keyword evidence="3" id="KW-1185">Reference proteome</keyword>
<evidence type="ECO:0000256" key="1">
    <source>
        <dbReference type="SAM" id="MobiDB-lite"/>
    </source>
</evidence>
<dbReference type="Proteomes" id="UP000324748">
    <property type="component" value="Unassembled WGS sequence"/>
</dbReference>
<sequence length="362" mass="39668">MQFGPPEVRATLERHHKRRQINPKADDAGGEALLNMVADVQESIRLNSGGNGSEYPSFVNPEDPSMEMRVLYKEIWDWAKAILAEEDGVDLTHPPQGPKYPKFQWTKRRGSWKSMSVNPTLTSRAIASTSSTSTSSSNHVSHHAPTSTLEVMPTSNEFVPLTSTYDPRQEDGFCIHSPTPFDPTTKTDQLDRLPTPLDLMTPAPVSHHVGSFATVAKNRLYPPFLGQGPPTSVNPAAGQTLSCPVSSTPAWIPQPAVVMNTSPIPVASDNPIIPCAAANQHSCPPISPSMEVVTMDQYLEIARIKPGNDLTRGRLMMLGITHWSFFRSTSFEALVGYGFPPGTAYLLSEGVARLKDHFNWVI</sequence>
<dbReference type="OrthoDB" id="2500879at2759"/>
<feature type="region of interest" description="Disordered" evidence="1">
    <location>
        <begin position="127"/>
        <end position="147"/>
    </location>
</feature>